<dbReference type="PANTHER" id="PTHR42905:SF16">
    <property type="entry name" value="CARBOXYPHOSPHONOENOLPYRUVATE PHOSPHONOMUTASE-LIKE PROTEIN (AFU_ORTHOLOGUE AFUA_5G07230)"/>
    <property type="match status" value="1"/>
</dbReference>
<accession>A0ABT6MQJ4</accession>
<dbReference type="InterPro" id="IPR040442">
    <property type="entry name" value="Pyrv_kinase-like_dom_sf"/>
</dbReference>
<dbReference type="PANTHER" id="PTHR42905">
    <property type="entry name" value="PHOSPHOENOLPYRUVATE CARBOXYLASE"/>
    <property type="match status" value="1"/>
</dbReference>
<reference evidence="2" key="1">
    <citation type="journal article" date="2007" name="Int. J. Syst. Evol. Microbiol.">
        <title>Luteimonas composti sp. nov., a moderately thermophilic bacterium isolated from food waste.</title>
        <authorList>
            <person name="Young C.C."/>
            <person name="Kampfer P."/>
            <person name="Chen W.M."/>
            <person name="Yen W.S."/>
            <person name="Arun A.B."/>
            <person name="Lai W.A."/>
            <person name="Shen F.T."/>
            <person name="Rekha P.D."/>
            <person name="Lin K.Y."/>
            <person name="Chou J.H."/>
        </authorList>
    </citation>
    <scope>NUCLEOTIDE SEQUENCE</scope>
    <source>
        <strain evidence="2">CC-YY355</strain>
    </source>
</reference>
<dbReference type="RefSeq" id="WP_280942106.1">
    <property type="nucleotide sequence ID" value="NZ_JARYGX010000014.1"/>
</dbReference>
<sequence>MHPRTPLARRLHALHQGPRPLLLFNAWDAGSARTIAGCGVEALATSSWSVAAAHGLRDGEQLPLEATLETVARIATVSDLPLTVDLERGYDDPADTVARAIDAGAVGGNLEDGLVSGVRSPDEQAARLVQARAAADAAGLPFFINARTDLFLQRPAETHNAALVDDTLTRAQAYAAAGASGLFVPGLVDPALIERVVHRSPLPVNIMWVPGCPAFDALARLGVARVSHGPGPYLAAMQALTAACLEARGAAAAT</sequence>
<keyword evidence="3" id="KW-1185">Reference proteome</keyword>
<dbReference type="InterPro" id="IPR015813">
    <property type="entry name" value="Pyrv/PenolPyrv_kinase-like_dom"/>
</dbReference>
<dbReference type="Pfam" id="PF13714">
    <property type="entry name" value="PEP_mutase"/>
    <property type="match status" value="1"/>
</dbReference>
<dbReference type="EMBL" id="JARYGX010000014">
    <property type="protein sequence ID" value="MDH7452897.1"/>
    <property type="molecule type" value="Genomic_DNA"/>
</dbReference>
<evidence type="ECO:0000313" key="2">
    <source>
        <dbReference type="EMBL" id="MDH7452897.1"/>
    </source>
</evidence>
<reference evidence="2" key="2">
    <citation type="submission" date="2023-04" db="EMBL/GenBank/DDBJ databases">
        <authorList>
            <person name="Sun J.-Q."/>
        </authorList>
    </citation>
    <scope>NUCLEOTIDE SEQUENCE</scope>
    <source>
        <strain evidence="2">CC-YY355</strain>
    </source>
</reference>
<dbReference type="InterPro" id="IPR039556">
    <property type="entry name" value="ICL/PEPM"/>
</dbReference>
<dbReference type="CDD" id="cd00377">
    <property type="entry name" value="ICL_PEPM"/>
    <property type="match status" value="1"/>
</dbReference>
<dbReference type="GO" id="GO:0016829">
    <property type="term" value="F:lyase activity"/>
    <property type="evidence" value="ECO:0007669"/>
    <property type="project" value="UniProtKB-KW"/>
</dbReference>
<evidence type="ECO:0000256" key="1">
    <source>
        <dbReference type="ARBA" id="ARBA00022723"/>
    </source>
</evidence>
<gene>
    <name evidence="2" type="ORF">QF205_07350</name>
</gene>
<dbReference type="SUPFAM" id="SSF51621">
    <property type="entry name" value="Phosphoenolpyruvate/pyruvate domain"/>
    <property type="match status" value="1"/>
</dbReference>
<evidence type="ECO:0000313" key="3">
    <source>
        <dbReference type="Proteomes" id="UP001160550"/>
    </source>
</evidence>
<keyword evidence="2" id="KW-0456">Lyase</keyword>
<dbReference type="Proteomes" id="UP001160550">
    <property type="component" value="Unassembled WGS sequence"/>
</dbReference>
<proteinExistence type="predicted"/>
<protein>
    <submittedName>
        <fullName evidence="2">Isocitrate lyase/phosphoenolpyruvate mutase family protein</fullName>
    </submittedName>
</protein>
<keyword evidence="1" id="KW-0479">Metal-binding</keyword>
<name>A0ABT6MQJ4_9GAMM</name>
<comment type="caution">
    <text evidence="2">The sequence shown here is derived from an EMBL/GenBank/DDBJ whole genome shotgun (WGS) entry which is preliminary data.</text>
</comment>
<organism evidence="2 3">
    <name type="scientific">Luteimonas composti</name>
    <dbReference type="NCBI Taxonomy" id="398257"/>
    <lineage>
        <taxon>Bacteria</taxon>
        <taxon>Pseudomonadati</taxon>
        <taxon>Pseudomonadota</taxon>
        <taxon>Gammaproteobacteria</taxon>
        <taxon>Lysobacterales</taxon>
        <taxon>Lysobacteraceae</taxon>
        <taxon>Luteimonas</taxon>
    </lineage>
</organism>
<dbReference type="Gene3D" id="3.20.20.60">
    <property type="entry name" value="Phosphoenolpyruvate-binding domains"/>
    <property type="match status" value="1"/>
</dbReference>